<accession>A0A329DWM7</accession>
<name>A0A329DWM7_VIBDI</name>
<protein>
    <submittedName>
        <fullName evidence="1">Uncharacterized protein</fullName>
    </submittedName>
</protein>
<sequence>MKTKVVYCWDDVRQASARHIENTQFDFLGYTFRARNNGCKRTGVIYNRLLPAARMAAKKAMQRKVKGAPENAVQLRTVKPNGWINYYGKFRQDELDSVLRHFNKTLVRWPEKEIQVVKMSQK</sequence>
<evidence type="ECO:0000313" key="2">
    <source>
        <dbReference type="Proteomes" id="UP000248729"/>
    </source>
</evidence>
<comment type="caution">
    <text evidence="1">The sequence shown here is derived from an EMBL/GenBank/DDBJ whole genome shotgun (WGS) entry which is preliminary data.</text>
</comment>
<reference evidence="1 2" key="1">
    <citation type="submission" date="2018-06" db="EMBL/GenBank/DDBJ databases">
        <title>Freshwater and sediment microbial communities from various areas in North America, analyzing microbe dynamics in response to fracking.</title>
        <authorList>
            <person name="Lamendella R."/>
        </authorList>
    </citation>
    <scope>NUCLEOTIDE SEQUENCE [LARGE SCALE GENOMIC DNA]</scope>
    <source>
        <strain evidence="1 2">99A</strain>
    </source>
</reference>
<gene>
    <name evidence="1" type="ORF">DET48_15012</name>
</gene>
<dbReference type="Proteomes" id="UP000248729">
    <property type="component" value="Unassembled WGS sequence"/>
</dbReference>
<proteinExistence type="predicted"/>
<dbReference type="AlphaFoldDB" id="A0A329DWM7"/>
<organism evidence="1 2">
    <name type="scientific">Vibrio diazotrophicus</name>
    <dbReference type="NCBI Taxonomy" id="685"/>
    <lineage>
        <taxon>Bacteria</taxon>
        <taxon>Pseudomonadati</taxon>
        <taxon>Pseudomonadota</taxon>
        <taxon>Gammaproteobacteria</taxon>
        <taxon>Vibrionales</taxon>
        <taxon>Vibrionaceae</taxon>
        <taxon>Vibrio</taxon>
    </lineage>
</organism>
<dbReference type="EMBL" id="QLTR01000050">
    <property type="protein sequence ID" value="RAS54439.1"/>
    <property type="molecule type" value="Genomic_DNA"/>
</dbReference>
<evidence type="ECO:0000313" key="1">
    <source>
        <dbReference type="EMBL" id="RAS54439.1"/>
    </source>
</evidence>